<keyword evidence="2" id="KW-0732">Signal</keyword>
<dbReference type="PROSITE" id="PS51257">
    <property type="entry name" value="PROKAR_LIPOPROTEIN"/>
    <property type="match status" value="1"/>
</dbReference>
<dbReference type="EnsemblPlants" id="KEH39361">
    <property type="protein sequence ID" value="KEH39361"/>
    <property type="gene ID" value="MTR_2g095040"/>
</dbReference>
<dbReference type="EMBL" id="CM001218">
    <property type="protein sequence ID" value="KEH39361.1"/>
    <property type="molecule type" value="Genomic_DNA"/>
</dbReference>
<feature type="compositionally biased region" description="Basic and acidic residues" evidence="1">
    <location>
        <begin position="77"/>
        <end position="89"/>
    </location>
</feature>
<reference evidence="3 6" key="1">
    <citation type="journal article" date="2011" name="Nature">
        <title>The Medicago genome provides insight into the evolution of rhizobial symbioses.</title>
        <authorList>
            <person name="Young N.D."/>
            <person name="Debelle F."/>
            <person name="Oldroyd G.E."/>
            <person name="Geurts R."/>
            <person name="Cannon S.B."/>
            <person name="Udvardi M.K."/>
            <person name="Benedito V.A."/>
            <person name="Mayer K.F."/>
            <person name="Gouzy J."/>
            <person name="Schoof H."/>
            <person name="Van de Peer Y."/>
            <person name="Proost S."/>
            <person name="Cook D.R."/>
            <person name="Meyers B.C."/>
            <person name="Spannagl M."/>
            <person name="Cheung F."/>
            <person name="De Mita S."/>
            <person name="Krishnakumar V."/>
            <person name="Gundlach H."/>
            <person name="Zhou S."/>
            <person name="Mudge J."/>
            <person name="Bharti A.K."/>
            <person name="Murray J.D."/>
            <person name="Naoumkina M.A."/>
            <person name="Rosen B."/>
            <person name="Silverstein K.A."/>
            <person name="Tang H."/>
            <person name="Rombauts S."/>
            <person name="Zhao P.X."/>
            <person name="Zhou P."/>
            <person name="Barbe V."/>
            <person name="Bardou P."/>
            <person name="Bechner M."/>
            <person name="Bellec A."/>
            <person name="Berger A."/>
            <person name="Berges H."/>
            <person name="Bidwell S."/>
            <person name="Bisseling T."/>
            <person name="Choisne N."/>
            <person name="Couloux A."/>
            <person name="Denny R."/>
            <person name="Deshpande S."/>
            <person name="Dai X."/>
            <person name="Doyle J.J."/>
            <person name="Dudez A.M."/>
            <person name="Farmer A.D."/>
            <person name="Fouteau S."/>
            <person name="Franken C."/>
            <person name="Gibelin C."/>
            <person name="Gish J."/>
            <person name="Goldstein S."/>
            <person name="Gonzalez A.J."/>
            <person name="Green P.J."/>
            <person name="Hallab A."/>
            <person name="Hartog M."/>
            <person name="Hua A."/>
            <person name="Humphray S.J."/>
            <person name="Jeong D.H."/>
            <person name="Jing Y."/>
            <person name="Jocker A."/>
            <person name="Kenton S.M."/>
            <person name="Kim D.J."/>
            <person name="Klee K."/>
            <person name="Lai H."/>
            <person name="Lang C."/>
            <person name="Lin S."/>
            <person name="Macmil S.L."/>
            <person name="Magdelenat G."/>
            <person name="Matthews L."/>
            <person name="McCorrison J."/>
            <person name="Monaghan E.L."/>
            <person name="Mun J.H."/>
            <person name="Najar F.Z."/>
            <person name="Nicholson C."/>
            <person name="Noirot C."/>
            <person name="O'Bleness M."/>
            <person name="Paule C.R."/>
            <person name="Poulain J."/>
            <person name="Prion F."/>
            <person name="Qin B."/>
            <person name="Qu C."/>
            <person name="Retzel E.F."/>
            <person name="Riddle C."/>
            <person name="Sallet E."/>
            <person name="Samain S."/>
            <person name="Samson N."/>
            <person name="Sanders I."/>
            <person name="Saurat O."/>
            <person name="Scarpelli C."/>
            <person name="Schiex T."/>
            <person name="Segurens B."/>
            <person name="Severin A.J."/>
            <person name="Sherrier D.J."/>
            <person name="Shi R."/>
            <person name="Sims S."/>
            <person name="Singer S.R."/>
            <person name="Sinharoy S."/>
            <person name="Sterck L."/>
            <person name="Viollet A."/>
            <person name="Wang B.B."/>
            <person name="Wang K."/>
            <person name="Wang M."/>
            <person name="Wang X."/>
            <person name="Warfsmann J."/>
            <person name="Weissenbach J."/>
            <person name="White D.D."/>
            <person name="White J.D."/>
            <person name="Wiley G.B."/>
            <person name="Wincker P."/>
            <person name="Xing Y."/>
            <person name="Yang L."/>
            <person name="Yao Z."/>
            <person name="Ying F."/>
            <person name="Zhai J."/>
            <person name="Zhou L."/>
            <person name="Zuber A."/>
            <person name="Denarie J."/>
            <person name="Dixon R.A."/>
            <person name="May G.D."/>
            <person name="Schwartz D.C."/>
            <person name="Rogers J."/>
            <person name="Quetier F."/>
            <person name="Town C.D."/>
            <person name="Roe B.A."/>
        </authorList>
    </citation>
    <scope>NUCLEOTIDE SEQUENCE [LARGE SCALE GENOMIC DNA]</scope>
    <source>
        <strain evidence="3">A17</strain>
        <strain evidence="5 6">cv. Jemalong A17</strain>
    </source>
</reference>
<evidence type="ECO:0000313" key="4">
    <source>
        <dbReference type="EMBL" id="RHN75976.1"/>
    </source>
</evidence>
<protein>
    <recommendedName>
        <fullName evidence="7">Transmembrane protein</fullName>
    </recommendedName>
</protein>
<reference evidence="3 6" key="2">
    <citation type="journal article" date="2014" name="BMC Genomics">
        <title>An improved genome release (version Mt4.0) for the model legume Medicago truncatula.</title>
        <authorList>
            <person name="Tang H."/>
            <person name="Krishnakumar V."/>
            <person name="Bidwell S."/>
            <person name="Rosen B."/>
            <person name="Chan A."/>
            <person name="Zhou S."/>
            <person name="Gentzbittel L."/>
            <person name="Childs K.L."/>
            <person name="Yandell M."/>
            <person name="Gundlach H."/>
            <person name="Mayer K.F."/>
            <person name="Schwartz D.C."/>
            <person name="Town C.D."/>
        </authorList>
    </citation>
    <scope>GENOME REANNOTATION</scope>
    <source>
        <strain evidence="3">A17</strain>
        <strain evidence="5 6">cv. Jemalong A17</strain>
    </source>
</reference>
<dbReference type="PANTHER" id="PTHR36040">
    <property type="entry name" value="OS04G0188500 PROTEIN"/>
    <property type="match status" value="1"/>
</dbReference>
<feature type="chain" id="PRO_5014500518" description="Transmembrane protein" evidence="2">
    <location>
        <begin position="20"/>
        <end position="95"/>
    </location>
</feature>
<dbReference type="HOGENOM" id="CLU_157583_0_0_1"/>
<evidence type="ECO:0000256" key="1">
    <source>
        <dbReference type="SAM" id="MobiDB-lite"/>
    </source>
</evidence>
<reference evidence="4" key="4">
    <citation type="journal article" date="2018" name="Nat. Plants">
        <title>Whole-genome landscape of Medicago truncatula symbiotic genes.</title>
        <authorList>
            <person name="Pecrix Y."/>
            <person name="Gamas P."/>
            <person name="Carrere S."/>
        </authorList>
    </citation>
    <scope>NUCLEOTIDE SEQUENCE</scope>
    <source>
        <tissue evidence="4">Leaves</tissue>
    </source>
</reference>
<dbReference type="EMBL" id="PSQE01000002">
    <property type="protein sequence ID" value="RHN75976.1"/>
    <property type="molecule type" value="Genomic_DNA"/>
</dbReference>
<keyword evidence="6" id="KW-1185">Reference proteome</keyword>
<name>A0A072VCR9_MEDTR</name>
<evidence type="ECO:0000313" key="6">
    <source>
        <dbReference type="Proteomes" id="UP000002051"/>
    </source>
</evidence>
<dbReference type="Proteomes" id="UP000265566">
    <property type="component" value="Chromosome 2"/>
</dbReference>
<sequence>MKLLAIALALLVLASSCMAINKKKLVYQMSENQKQEQGMERDHELIDLKNHHRIPTPPSRKDFGKPGGSSHFGVNDDNDHHYIPRKDYGTHPGNG</sequence>
<evidence type="ECO:0008006" key="7">
    <source>
        <dbReference type="Google" id="ProtNLM"/>
    </source>
</evidence>
<gene>
    <name evidence="3" type="ordered locus">MTR_2g095040</name>
    <name evidence="4" type="ORF">MtrunA17_Chr2g0327011</name>
</gene>
<evidence type="ECO:0000256" key="2">
    <source>
        <dbReference type="SAM" id="SignalP"/>
    </source>
</evidence>
<feature type="signal peptide" evidence="2">
    <location>
        <begin position="1"/>
        <end position="19"/>
    </location>
</feature>
<proteinExistence type="predicted"/>
<evidence type="ECO:0000313" key="5">
    <source>
        <dbReference type="EnsemblPlants" id="KEH39361"/>
    </source>
</evidence>
<dbReference type="PANTHER" id="PTHR36040:SF5">
    <property type="entry name" value="TRANSMEMBRANE PROTEIN"/>
    <property type="match status" value="1"/>
</dbReference>
<dbReference type="Proteomes" id="UP000002051">
    <property type="component" value="Chromosome 2"/>
</dbReference>
<reference evidence="5" key="3">
    <citation type="submission" date="2015-04" db="UniProtKB">
        <authorList>
            <consortium name="EnsemblPlants"/>
        </authorList>
    </citation>
    <scope>IDENTIFICATION</scope>
    <source>
        <strain evidence="5">cv. Jemalong A17</strain>
    </source>
</reference>
<dbReference type="Gramene" id="rna12242">
    <property type="protein sequence ID" value="RHN75976.1"/>
    <property type="gene ID" value="gene12242"/>
</dbReference>
<evidence type="ECO:0000313" key="3">
    <source>
        <dbReference type="EMBL" id="KEH39361.1"/>
    </source>
</evidence>
<accession>A0A072VCR9</accession>
<organism evidence="3 6">
    <name type="scientific">Medicago truncatula</name>
    <name type="common">Barrel medic</name>
    <name type="synonym">Medicago tribuloides</name>
    <dbReference type="NCBI Taxonomy" id="3880"/>
    <lineage>
        <taxon>Eukaryota</taxon>
        <taxon>Viridiplantae</taxon>
        <taxon>Streptophyta</taxon>
        <taxon>Embryophyta</taxon>
        <taxon>Tracheophyta</taxon>
        <taxon>Spermatophyta</taxon>
        <taxon>Magnoliopsida</taxon>
        <taxon>eudicotyledons</taxon>
        <taxon>Gunneridae</taxon>
        <taxon>Pentapetalae</taxon>
        <taxon>rosids</taxon>
        <taxon>fabids</taxon>
        <taxon>Fabales</taxon>
        <taxon>Fabaceae</taxon>
        <taxon>Papilionoideae</taxon>
        <taxon>50 kb inversion clade</taxon>
        <taxon>NPAAA clade</taxon>
        <taxon>Hologalegina</taxon>
        <taxon>IRL clade</taxon>
        <taxon>Trifolieae</taxon>
        <taxon>Medicago</taxon>
    </lineage>
</organism>
<feature type="region of interest" description="Disordered" evidence="1">
    <location>
        <begin position="50"/>
        <end position="95"/>
    </location>
</feature>
<dbReference type="AlphaFoldDB" id="A0A072VCR9"/>